<reference evidence="2 3" key="1">
    <citation type="submission" date="2019-01" db="EMBL/GenBank/DDBJ databases">
        <authorList>
            <person name="Sayadi A."/>
        </authorList>
    </citation>
    <scope>NUCLEOTIDE SEQUENCE [LARGE SCALE GENOMIC DNA]</scope>
</reference>
<keyword evidence="3" id="KW-1185">Reference proteome</keyword>
<dbReference type="Proteomes" id="UP000410492">
    <property type="component" value="Unassembled WGS sequence"/>
</dbReference>
<feature type="region of interest" description="Disordered" evidence="1">
    <location>
        <begin position="1"/>
        <end position="68"/>
    </location>
</feature>
<protein>
    <submittedName>
        <fullName evidence="2">Uncharacterized protein</fullName>
    </submittedName>
</protein>
<feature type="compositionally biased region" description="Polar residues" evidence="1">
    <location>
        <begin position="1"/>
        <end position="15"/>
    </location>
</feature>
<evidence type="ECO:0000256" key="1">
    <source>
        <dbReference type="SAM" id="MobiDB-lite"/>
    </source>
</evidence>
<evidence type="ECO:0000313" key="3">
    <source>
        <dbReference type="Proteomes" id="UP000410492"/>
    </source>
</evidence>
<dbReference type="OrthoDB" id="10379676at2759"/>
<evidence type="ECO:0000313" key="2">
    <source>
        <dbReference type="EMBL" id="VEN54619.1"/>
    </source>
</evidence>
<feature type="compositionally biased region" description="Polar residues" evidence="1">
    <location>
        <begin position="57"/>
        <end position="68"/>
    </location>
</feature>
<organism evidence="2 3">
    <name type="scientific">Callosobruchus maculatus</name>
    <name type="common">Southern cowpea weevil</name>
    <name type="synonym">Pulse bruchid</name>
    <dbReference type="NCBI Taxonomy" id="64391"/>
    <lineage>
        <taxon>Eukaryota</taxon>
        <taxon>Metazoa</taxon>
        <taxon>Ecdysozoa</taxon>
        <taxon>Arthropoda</taxon>
        <taxon>Hexapoda</taxon>
        <taxon>Insecta</taxon>
        <taxon>Pterygota</taxon>
        <taxon>Neoptera</taxon>
        <taxon>Endopterygota</taxon>
        <taxon>Coleoptera</taxon>
        <taxon>Polyphaga</taxon>
        <taxon>Cucujiformia</taxon>
        <taxon>Chrysomeloidea</taxon>
        <taxon>Chrysomelidae</taxon>
        <taxon>Bruchinae</taxon>
        <taxon>Bruchini</taxon>
        <taxon>Callosobruchus</taxon>
    </lineage>
</organism>
<sequence length="68" mass="8186">MASNRQSLKTNQSSLNRKRPVRRGEVKPQRGSYPKKEHYHRRRQYMREPTNFGGSIVKQQAPTYTRRR</sequence>
<proteinExistence type="predicted"/>
<gene>
    <name evidence="2" type="ORF">CALMAC_LOCUS14043</name>
</gene>
<name>A0A653D360_CALMS</name>
<dbReference type="EMBL" id="CAACVG010009952">
    <property type="protein sequence ID" value="VEN54619.1"/>
    <property type="molecule type" value="Genomic_DNA"/>
</dbReference>
<dbReference type="AlphaFoldDB" id="A0A653D360"/>
<accession>A0A653D360</accession>